<dbReference type="InterPro" id="IPR045621">
    <property type="entry name" value="BPD_transp_1_N"/>
</dbReference>
<proteinExistence type="inferred from homology"/>
<organism evidence="9 10">
    <name type="scientific">Streptomyces jeddahensis</name>
    <dbReference type="NCBI Taxonomy" id="1716141"/>
    <lineage>
        <taxon>Bacteria</taxon>
        <taxon>Bacillati</taxon>
        <taxon>Actinomycetota</taxon>
        <taxon>Actinomycetes</taxon>
        <taxon>Kitasatosporales</taxon>
        <taxon>Streptomycetaceae</taxon>
        <taxon>Streptomyces</taxon>
    </lineage>
</organism>
<feature type="transmembrane region" description="Helical" evidence="7">
    <location>
        <begin position="280"/>
        <end position="303"/>
    </location>
</feature>
<dbReference type="Proteomes" id="UP000077381">
    <property type="component" value="Unassembled WGS sequence"/>
</dbReference>
<keyword evidence="2 7" id="KW-0813">Transport</keyword>
<dbReference type="PROSITE" id="PS50928">
    <property type="entry name" value="ABC_TM1"/>
    <property type="match status" value="1"/>
</dbReference>
<dbReference type="GO" id="GO:0055085">
    <property type="term" value="P:transmembrane transport"/>
    <property type="evidence" value="ECO:0007669"/>
    <property type="project" value="InterPro"/>
</dbReference>
<dbReference type="Pfam" id="PF19300">
    <property type="entry name" value="BPD_transp_1_N"/>
    <property type="match status" value="1"/>
</dbReference>
<evidence type="ECO:0000256" key="4">
    <source>
        <dbReference type="ARBA" id="ARBA00022692"/>
    </source>
</evidence>
<keyword evidence="4 7" id="KW-0812">Transmembrane</keyword>
<dbReference type="PANTHER" id="PTHR43163">
    <property type="entry name" value="DIPEPTIDE TRANSPORT SYSTEM PERMEASE PROTEIN DPPB-RELATED"/>
    <property type="match status" value="1"/>
</dbReference>
<dbReference type="PANTHER" id="PTHR43163:SF6">
    <property type="entry name" value="DIPEPTIDE TRANSPORT SYSTEM PERMEASE PROTEIN DPPB-RELATED"/>
    <property type="match status" value="1"/>
</dbReference>
<dbReference type="PATRIC" id="fig|1716141.3.peg.5152"/>
<comment type="caution">
    <text evidence="9">The sequence shown here is derived from an EMBL/GenBank/DDBJ whole genome shotgun (WGS) entry which is preliminary data.</text>
</comment>
<keyword evidence="6 7" id="KW-0472">Membrane</keyword>
<sequence length="317" mass="33480">MIWYLLQRVLQAVFVVWAAYTLTFTVLFMLPSDPVAIMLGTASGGETTGIDPAQIAALRAEYGFDQPVIVQYLTMLGDALRGDFGQSILTGARVAERIATELPHTLALGGLALVLAVTLGFTVGMLSIYPRKRVVRSALTALPPLGIAVPSFWLGILLIQQVSFGWGLLPATGNEGFASLVLPALTMAVPTGAILAQVFAASLRVTLAEPYIDVVRAKGASRARIFYGHAIRNATLPTMTLVGLLVGNLVGGAAIAETIFGRSGIGRLTVQAVSNQDIPMVQGVVMLAAVTTVTVTLLVDLIYPLIDPRVRTRAAAQ</sequence>
<keyword evidence="5 7" id="KW-1133">Transmembrane helix</keyword>
<keyword evidence="3" id="KW-1003">Cell membrane</keyword>
<gene>
    <name evidence="9" type="primary">dppB_2</name>
    <name evidence="9" type="ORF">STSP_49090</name>
</gene>
<dbReference type="STRING" id="1716141.STSP_49090"/>
<evidence type="ECO:0000256" key="2">
    <source>
        <dbReference type="ARBA" id="ARBA00022448"/>
    </source>
</evidence>
<evidence type="ECO:0000256" key="3">
    <source>
        <dbReference type="ARBA" id="ARBA00022475"/>
    </source>
</evidence>
<evidence type="ECO:0000256" key="1">
    <source>
        <dbReference type="ARBA" id="ARBA00004651"/>
    </source>
</evidence>
<comment type="similarity">
    <text evidence="7">Belongs to the binding-protein-dependent transport system permease family.</text>
</comment>
<feature type="transmembrane region" description="Helical" evidence="7">
    <location>
        <begin position="141"/>
        <end position="160"/>
    </location>
</feature>
<dbReference type="EMBL" id="LOHS01000102">
    <property type="protein sequence ID" value="OAH11740.1"/>
    <property type="molecule type" value="Genomic_DNA"/>
</dbReference>
<keyword evidence="10" id="KW-1185">Reference proteome</keyword>
<feature type="transmembrane region" description="Helical" evidence="7">
    <location>
        <begin position="180"/>
        <end position="201"/>
    </location>
</feature>
<dbReference type="InterPro" id="IPR000515">
    <property type="entry name" value="MetI-like"/>
</dbReference>
<feature type="domain" description="ABC transmembrane type-1" evidence="8">
    <location>
        <begin position="102"/>
        <end position="303"/>
    </location>
</feature>
<feature type="transmembrane region" description="Helical" evidence="7">
    <location>
        <begin position="12"/>
        <end position="30"/>
    </location>
</feature>
<dbReference type="Gene3D" id="1.10.3720.10">
    <property type="entry name" value="MetI-like"/>
    <property type="match status" value="1"/>
</dbReference>
<dbReference type="RefSeq" id="WP_067281921.1">
    <property type="nucleotide sequence ID" value="NZ_LOHS01000102.1"/>
</dbReference>
<dbReference type="GO" id="GO:0005886">
    <property type="term" value="C:plasma membrane"/>
    <property type="evidence" value="ECO:0007669"/>
    <property type="project" value="UniProtKB-SubCell"/>
</dbReference>
<name>A0A177HMB3_9ACTN</name>
<dbReference type="OrthoDB" id="9778910at2"/>
<accession>A0A177HMB3</accession>
<reference evidence="9 10" key="1">
    <citation type="submission" date="2015-12" db="EMBL/GenBank/DDBJ databases">
        <title>Genome sequence of Streptomyces sp. G25.</title>
        <authorList>
            <person name="Poehlein A."/>
            <person name="Roettig A."/>
            <person name="Hiessl S."/>
            <person name="Hauschild P."/>
            <person name="Schauer J."/>
            <person name="Madkour M.H."/>
            <person name="Al-Ansari A.M."/>
            <person name="Almakishah N.H."/>
            <person name="Steinbuechel A."/>
            <person name="Daniel R."/>
        </authorList>
    </citation>
    <scope>NUCLEOTIDE SEQUENCE [LARGE SCALE GENOMIC DNA]</scope>
    <source>
        <strain evidence="10">G25(2015)</strain>
    </source>
</reference>
<dbReference type="Pfam" id="PF00528">
    <property type="entry name" value="BPD_transp_1"/>
    <property type="match status" value="1"/>
</dbReference>
<evidence type="ECO:0000256" key="7">
    <source>
        <dbReference type="RuleBase" id="RU363032"/>
    </source>
</evidence>
<evidence type="ECO:0000313" key="9">
    <source>
        <dbReference type="EMBL" id="OAH11740.1"/>
    </source>
</evidence>
<evidence type="ECO:0000313" key="10">
    <source>
        <dbReference type="Proteomes" id="UP000077381"/>
    </source>
</evidence>
<evidence type="ECO:0000256" key="5">
    <source>
        <dbReference type="ARBA" id="ARBA00022989"/>
    </source>
</evidence>
<dbReference type="InterPro" id="IPR035906">
    <property type="entry name" value="MetI-like_sf"/>
</dbReference>
<dbReference type="SUPFAM" id="SSF161098">
    <property type="entry name" value="MetI-like"/>
    <property type="match status" value="1"/>
</dbReference>
<feature type="transmembrane region" description="Helical" evidence="7">
    <location>
        <begin position="241"/>
        <end position="260"/>
    </location>
</feature>
<evidence type="ECO:0000256" key="6">
    <source>
        <dbReference type="ARBA" id="ARBA00023136"/>
    </source>
</evidence>
<dbReference type="AlphaFoldDB" id="A0A177HMB3"/>
<feature type="transmembrane region" description="Helical" evidence="7">
    <location>
        <begin position="106"/>
        <end position="129"/>
    </location>
</feature>
<comment type="subcellular location">
    <subcellularLocation>
        <location evidence="1 7">Cell membrane</location>
        <topology evidence="1 7">Multi-pass membrane protein</topology>
    </subcellularLocation>
</comment>
<evidence type="ECO:0000259" key="8">
    <source>
        <dbReference type="PROSITE" id="PS50928"/>
    </source>
</evidence>
<dbReference type="CDD" id="cd06261">
    <property type="entry name" value="TM_PBP2"/>
    <property type="match status" value="1"/>
</dbReference>
<protein>
    <submittedName>
        <fullName evidence="9">Dipeptide transport system permease protein DppB</fullName>
    </submittedName>
</protein>